<dbReference type="Gene3D" id="2.40.10.10">
    <property type="entry name" value="Trypsin-like serine proteases"/>
    <property type="match status" value="1"/>
</dbReference>
<evidence type="ECO:0000256" key="2">
    <source>
        <dbReference type="ARBA" id="ARBA00022525"/>
    </source>
</evidence>
<dbReference type="PANTHER" id="PTHR24264">
    <property type="entry name" value="TRYPSIN-RELATED"/>
    <property type="match status" value="1"/>
</dbReference>
<keyword evidence="2" id="KW-0964">Secreted</keyword>
<feature type="domain" description="Peptidase S1" evidence="9">
    <location>
        <begin position="67"/>
        <end position="298"/>
    </location>
</feature>
<evidence type="ECO:0000313" key="10">
    <source>
        <dbReference type="Proteomes" id="UP000695022"/>
    </source>
</evidence>
<dbReference type="PROSITE" id="PS00135">
    <property type="entry name" value="TRYPSIN_SER"/>
    <property type="match status" value="1"/>
</dbReference>
<feature type="region of interest" description="Disordered" evidence="8">
    <location>
        <begin position="303"/>
        <end position="353"/>
    </location>
</feature>
<evidence type="ECO:0000256" key="5">
    <source>
        <dbReference type="ARBA" id="ARBA00022825"/>
    </source>
</evidence>
<evidence type="ECO:0000256" key="7">
    <source>
        <dbReference type="RuleBase" id="RU363034"/>
    </source>
</evidence>
<keyword evidence="4 7" id="KW-0378">Hydrolase</keyword>
<feature type="compositionally biased region" description="Polar residues" evidence="8">
    <location>
        <begin position="303"/>
        <end position="328"/>
    </location>
</feature>
<dbReference type="PANTHER" id="PTHR24264:SF65">
    <property type="entry name" value="SRCR DOMAIN-CONTAINING PROTEIN"/>
    <property type="match status" value="1"/>
</dbReference>
<dbReference type="InterPro" id="IPR009003">
    <property type="entry name" value="Peptidase_S1_PA"/>
</dbReference>
<dbReference type="RefSeq" id="XP_014666993.1">
    <property type="nucleotide sequence ID" value="XM_014811507.1"/>
</dbReference>
<evidence type="ECO:0000256" key="3">
    <source>
        <dbReference type="ARBA" id="ARBA00022670"/>
    </source>
</evidence>
<accession>A0ABM1E472</accession>
<protein>
    <submittedName>
        <fullName evidence="11">Trypsin-like</fullName>
    </submittedName>
</protein>
<dbReference type="Proteomes" id="UP000695022">
    <property type="component" value="Unplaced"/>
</dbReference>
<dbReference type="InterPro" id="IPR043504">
    <property type="entry name" value="Peptidase_S1_PA_chymotrypsin"/>
</dbReference>
<name>A0ABM1E472_PRICU</name>
<dbReference type="InterPro" id="IPR018114">
    <property type="entry name" value="TRYPSIN_HIS"/>
</dbReference>
<evidence type="ECO:0000313" key="11">
    <source>
        <dbReference type="RefSeq" id="XP_014666993.1"/>
    </source>
</evidence>
<comment type="subcellular location">
    <subcellularLocation>
        <location evidence="1">Secreted</location>
    </subcellularLocation>
</comment>
<dbReference type="GeneID" id="106808685"/>
<dbReference type="PRINTS" id="PR00722">
    <property type="entry name" value="CHYMOTRYPSIN"/>
</dbReference>
<dbReference type="InterPro" id="IPR050127">
    <property type="entry name" value="Serine_Proteases_S1"/>
</dbReference>
<evidence type="ECO:0000256" key="1">
    <source>
        <dbReference type="ARBA" id="ARBA00004613"/>
    </source>
</evidence>
<organism evidence="10 11">
    <name type="scientific">Priapulus caudatus</name>
    <name type="common">Priapulid worm</name>
    <dbReference type="NCBI Taxonomy" id="37621"/>
    <lineage>
        <taxon>Eukaryota</taxon>
        <taxon>Metazoa</taxon>
        <taxon>Ecdysozoa</taxon>
        <taxon>Scalidophora</taxon>
        <taxon>Priapulida</taxon>
        <taxon>Priapulimorpha</taxon>
        <taxon>Priapulimorphida</taxon>
        <taxon>Priapulidae</taxon>
        <taxon>Priapulus</taxon>
    </lineage>
</organism>
<reference evidence="11" key="1">
    <citation type="submission" date="2025-08" db="UniProtKB">
        <authorList>
            <consortium name="RefSeq"/>
        </authorList>
    </citation>
    <scope>IDENTIFICATION</scope>
</reference>
<keyword evidence="10" id="KW-1185">Reference proteome</keyword>
<evidence type="ECO:0000259" key="9">
    <source>
        <dbReference type="PROSITE" id="PS50240"/>
    </source>
</evidence>
<evidence type="ECO:0000256" key="6">
    <source>
        <dbReference type="ARBA" id="ARBA00023157"/>
    </source>
</evidence>
<keyword evidence="5 7" id="KW-0720">Serine protease</keyword>
<dbReference type="InterPro" id="IPR033116">
    <property type="entry name" value="TRYPSIN_SER"/>
</dbReference>
<dbReference type="PROSITE" id="PS50240">
    <property type="entry name" value="TRYPSIN_DOM"/>
    <property type="match status" value="1"/>
</dbReference>
<evidence type="ECO:0000256" key="8">
    <source>
        <dbReference type="SAM" id="MobiDB-lite"/>
    </source>
</evidence>
<feature type="compositionally biased region" description="Pro residues" evidence="8">
    <location>
        <begin position="340"/>
        <end position="353"/>
    </location>
</feature>
<dbReference type="CDD" id="cd00190">
    <property type="entry name" value="Tryp_SPc"/>
    <property type="match status" value="1"/>
</dbReference>
<keyword evidence="3 7" id="KW-0645">Protease</keyword>
<sequence>MTRLLGGAPLGGAGIDEGKDLTRDDVDSKHDTKWSRLLHATFTYTYWTDQLKGDDETIPNNDFSHYIVGGTEVAPGARPYQVGLIDNGQTGEPFCGGSLIAEDWVLTAAHCVTNTDVEAIVVMLGTENFNGIGGETRRVSCIIVHEGYKGNTNSADIALIQLSVSASNIPNVAPVTMAALANNVDALTGKPLVISGWGTTSSGGQQSNVMLEADVIGISQATCSGQYGGGIDDGMVCAAAPGKDSCQGDSGGPMVDENGGDPILEGVVSFGEGCADPDYAGVYTRVSFYRNWVDSMLQLTTCPSPPSNTDGPEPTSYTDSSGPTSYTDWSGPPQHTDWSGPPPHTDWSGPPPHTDWPPYPCPCPCDHSGPPPDEN</sequence>
<gene>
    <name evidence="11" type="primary">LOC106808685</name>
</gene>
<evidence type="ECO:0000256" key="4">
    <source>
        <dbReference type="ARBA" id="ARBA00022801"/>
    </source>
</evidence>
<dbReference type="SMART" id="SM00020">
    <property type="entry name" value="Tryp_SPc"/>
    <property type="match status" value="1"/>
</dbReference>
<dbReference type="InterPro" id="IPR001254">
    <property type="entry name" value="Trypsin_dom"/>
</dbReference>
<dbReference type="SUPFAM" id="SSF50494">
    <property type="entry name" value="Trypsin-like serine proteases"/>
    <property type="match status" value="1"/>
</dbReference>
<dbReference type="InterPro" id="IPR001314">
    <property type="entry name" value="Peptidase_S1A"/>
</dbReference>
<dbReference type="PROSITE" id="PS00134">
    <property type="entry name" value="TRYPSIN_HIS"/>
    <property type="match status" value="1"/>
</dbReference>
<proteinExistence type="predicted"/>
<keyword evidence="6" id="KW-1015">Disulfide bond</keyword>
<dbReference type="Pfam" id="PF00089">
    <property type="entry name" value="Trypsin"/>
    <property type="match status" value="1"/>
</dbReference>